<keyword evidence="3" id="KW-1185">Reference proteome</keyword>
<dbReference type="OrthoDB" id="9769532at2"/>
<feature type="transmembrane region" description="Helical" evidence="1">
    <location>
        <begin position="93"/>
        <end position="111"/>
    </location>
</feature>
<feature type="transmembrane region" description="Helical" evidence="1">
    <location>
        <begin position="12"/>
        <end position="33"/>
    </location>
</feature>
<organism evidence="2 3">
    <name type="scientific">Alginatibacterium sediminis</name>
    <dbReference type="NCBI Taxonomy" id="2164068"/>
    <lineage>
        <taxon>Bacteria</taxon>
        <taxon>Pseudomonadati</taxon>
        <taxon>Pseudomonadota</taxon>
        <taxon>Gammaproteobacteria</taxon>
        <taxon>Alteromonadales</taxon>
        <taxon>Alteromonadaceae</taxon>
        <taxon>Alginatibacterium</taxon>
    </lineage>
</organism>
<reference evidence="2 3" key="1">
    <citation type="submission" date="2018-09" db="EMBL/GenBank/DDBJ databases">
        <authorList>
            <person name="Wang Z."/>
        </authorList>
    </citation>
    <scope>NUCLEOTIDE SEQUENCE [LARGE SCALE GENOMIC DNA]</scope>
    <source>
        <strain evidence="2 3">ALS 81</strain>
    </source>
</reference>
<sequence>MCNTIMKWNLLWPILLTIITPLAVSWFVYPTHFPPGFGEFPPQYKGDPPGFNLTYFLAVLAAIILISTFLLFPMKFGFKGGKPEQRNPIQVKLPLWFWIGGLCMTFFWWLMWSHSMAFGNLVYWSFTPMWWGFIFLLDGIVYKRNNGVSLFSSKPKTLLISGLVSIAGWAYFEFYDYFVLGNWYYPNAKDAPWTDLVISIEFLITYSTVTPVLLQWYNLLNTFPRLIARYQNGPIIRLNGTIMIWLGLLIIALMTIWPYPLFWSVWIGPLAVLSGILLNLKIWNPLTDLAKGNWNAAILICLSSLATGLFWEFWNHGSGLVAGTPTNPNYWVYNIPYVNVLHFFSEMPLLGYWGYLPFGLFVWQVFIWMGNCFGFSTDIQLTQK</sequence>
<feature type="transmembrane region" description="Helical" evidence="1">
    <location>
        <begin position="238"/>
        <end position="257"/>
    </location>
</feature>
<feature type="transmembrane region" description="Helical" evidence="1">
    <location>
        <begin position="53"/>
        <end position="72"/>
    </location>
</feature>
<evidence type="ECO:0000313" key="2">
    <source>
        <dbReference type="EMBL" id="RKF17410.1"/>
    </source>
</evidence>
<keyword evidence="1" id="KW-0812">Transmembrane</keyword>
<gene>
    <name evidence="2" type="ORF">DBZ36_13200</name>
</gene>
<dbReference type="AlphaFoldDB" id="A0A420E9R5"/>
<keyword evidence="1" id="KW-1133">Transmembrane helix</keyword>
<feature type="transmembrane region" description="Helical" evidence="1">
    <location>
        <begin position="292"/>
        <end position="311"/>
    </location>
</feature>
<feature type="transmembrane region" description="Helical" evidence="1">
    <location>
        <begin position="352"/>
        <end position="375"/>
    </location>
</feature>
<protein>
    <submittedName>
        <fullName evidence="2">Mechanosensitive ion channel protein MscS</fullName>
    </submittedName>
</protein>
<dbReference type="Proteomes" id="UP000286482">
    <property type="component" value="Unassembled WGS sequence"/>
</dbReference>
<comment type="caution">
    <text evidence="2">The sequence shown here is derived from an EMBL/GenBank/DDBJ whole genome shotgun (WGS) entry which is preliminary data.</text>
</comment>
<feature type="transmembrane region" description="Helical" evidence="1">
    <location>
        <begin position="198"/>
        <end position="217"/>
    </location>
</feature>
<name>A0A420E9R5_9ALTE</name>
<feature type="transmembrane region" description="Helical" evidence="1">
    <location>
        <begin position="117"/>
        <end position="137"/>
    </location>
</feature>
<keyword evidence="1" id="KW-0472">Membrane</keyword>
<feature type="transmembrane region" description="Helical" evidence="1">
    <location>
        <begin position="158"/>
        <end position="178"/>
    </location>
</feature>
<proteinExistence type="predicted"/>
<evidence type="ECO:0000256" key="1">
    <source>
        <dbReference type="SAM" id="Phobius"/>
    </source>
</evidence>
<evidence type="ECO:0000313" key="3">
    <source>
        <dbReference type="Proteomes" id="UP000286482"/>
    </source>
</evidence>
<feature type="transmembrane region" description="Helical" evidence="1">
    <location>
        <begin position="263"/>
        <end position="280"/>
    </location>
</feature>
<dbReference type="EMBL" id="RAQO01000007">
    <property type="protein sequence ID" value="RKF17410.1"/>
    <property type="molecule type" value="Genomic_DNA"/>
</dbReference>
<accession>A0A420E9R5</accession>